<dbReference type="GO" id="GO:0007165">
    <property type="term" value="P:signal transduction"/>
    <property type="evidence" value="ECO:0007669"/>
    <property type="project" value="UniProtKB-KW"/>
</dbReference>
<dbReference type="PROSITE" id="PS50111">
    <property type="entry name" value="CHEMOTAXIS_TRANSDUC_2"/>
    <property type="match status" value="1"/>
</dbReference>
<name>M1MGL9_9CLOT</name>
<evidence type="ECO:0000313" key="7">
    <source>
        <dbReference type="EMBL" id="AGF54106.1"/>
    </source>
</evidence>
<dbReference type="EMBL" id="CP004121">
    <property type="protein sequence ID" value="AGF54106.1"/>
    <property type="molecule type" value="Genomic_DNA"/>
</dbReference>
<dbReference type="InterPro" id="IPR003660">
    <property type="entry name" value="HAMP_dom"/>
</dbReference>
<dbReference type="Proteomes" id="UP000011728">
    <property type="component" value="Chromosome"/>
</dbReference>
<evidence type="ECO:0000256" key="3">
    <source>
        <dbReference type="PROSITE-ProRule" id="PRU00284"/>
    </source>
</evidence>
<dbReference type="SMART" id="SM00283">
    <property type="entry name" value="MA"/>
    <property type="match status" value="1"/>
</dbReference>
<feature type="domain" description="Methyl-accepting transducer" evidence="5">
    <location>
        <begin position="170"/>
        <end position="343"/>
    </location>
</feature>
<dbReference type="Gene3D" id="1.10.287.950">
    <property type="entry name" value="Methyl-accepting chemotaxis protein"/>
    <property type="match status" value="1"/>
</dbReference>
<dbReference type="PROSITE" id="PS50885">
    <property type="entry name" value="HAMP"/>
    <property type="match status" value="1"/>
</dbReference>
<keyword evidence="8" id="KW-1185">Reference proteome</keyword>
<comment type="similarity">
    <text evidence="2">Belongs to the methyl-accepting chemotaxis (MCP) protein family.</text>
</comment>
<dbReference type="Pfam" id="PF00672">
    <property type="entry name" value="HAMP"/>
    <property type="match status" value="1"/>
</dbReference>
<gene>
    <name evidence="7" type="ORF">Cspa_c02880</name>
</gene>
<dbReference type="PANTHER" id="PTHR32089:SF112">
    <property type="entry name" value="LYSOZYME-LIKE PROTEIN-RELATED"/>
    <property type="match status" value="1"/>
</dbReference>
<dbReference type="KEGG" id="csr:Cspa_c02880"/>
<accession>M1MGL9</accession>
<dbReference type="Pfam" id="PF00015">
    <property type="entry name" value="MCPsignal"/>
    <property type="match status" value="1"/>
</dbReference>
<evidence type="ECO:0000256" key="2">
    <source>
        <dbReference type="ARBA" id="ARBA00029447"/>
    </source>
</evidence>
<dbReference type="AlphaFoldDB" id="M1MGL9"/>
<evidence type="ECO:0000256" key="1">
    <source>
        <dbReference type="ARBA" id="ARBA00023224"/>
    </source>
</evidence>
<dbReference type="InterPro" id="IPR004089">
    <property type="entry name" value="MCPsignal_dom"/>
</dbReference>
<protein>
    <submittedName>
        <fullName evidence="7">Methyl-accepting chemotaxis protein</fullName>
    </submittedName>
</protein>
<dbReference type="HOGENOM" id="CLU_000445_107_18_9"/>
<keyword evidence="4" id="KW-0472">Membrane</keyword>
<dbReference type="GO" id="GO:0016020">
    <property type="term" value="C:membrane"/>
    <property type="evidence" value="ECO:0007669"/>
    <property type="project" value="InterPro"/>
</dbReference>
<organism evidence="7 8">
    <name type="scientific">Clostridium saccharoperbutylacetonicum N1-4(HMT)</name>
    <dbReference type="NCBI Taxonomy" id="931276"/>
    <lineage>
        <taxon>Bacteria</taxon>
        <taxon>Bacillati</taxon>
        <taxon>Bacillota</taxon>
        <taxon>Clostridia</taxon>
        <taxon>Eubacteriales</taxon>
        <taxon>Clostridiaceae</taxon>
        <taxon>Clostridium</taxon>
    </lineage>
</organism>
<feature type="transmembrane region" description="Helical" evidence="4">
    <location>
        <begin position="20"/>
        <end position="41"/>
    </location>
</feature>
<keyword evidence="4" id="KW-0812">Transmembrane</keyword>
<evidence type="ECO:0000313" key="8">
    <source>
        <dbReference type="Proteomes" id="UP000011728"/>
    </source>
</evidence>
<dbReference type="PANTHER" id="PTHR32089">
    <property type="entry name" value="METHYL-ACCEPTING CHEMOTAXIS PROTEIN MCPB"/>
    <property type="match status" value="1"/>
</dbReference>
<dbReference type="STRING" id="36745.CLSAP_02850"/>
<sequence>MSIEVRKNKKMAISLKSKIIISYLIVLSFMLTIAIVCVRQMKRVMLELGTTQDTINNAAVQAVTKMNMRNSIQELEHSVANVTNIIIITSIIGFIITLILAMLIIRGILRPLRDLSKLSYSLRKGDLTVKLEGTYAKEIKEVIESLNEAIKANRAMVGNIYRYSNLLIKSSGNLNDSLKNINSRINEVNSSTELISNEVEQLSAASQEVNASTFEIKAVVLGLNETALTDSKSAENIRDKAIKVKDKGQAAAKNARGIYSEKIENITNAIEKGRVVNDIKMMADVIAEVSEQTNLLALNAAIEAARAGEQGKGFAVVADEVRKLAEQSKEAVNQIRTVINEVQGAFYNLSEHSKNLLNFLQKDVDGDYELLIQTATNYESDSALITSMAAEIQNTSAAIEEIIMQITQGIGTVSFNAVETASKSKYIQKNVDEVTDQIGTIVNAISEQTILAEELKEVINVYKI</sequence>
<dbReference type="eggNOG" id="COG0840">
    <property type="taxonomic scope" value="Bacteria"/>
</dbReference>
<dbReference type="SMART" id="SM00304">
    <property type="entry name" value="HAMP"/>
    <property type="match status" value="1"/>
</dbReference>
<dbReference type="OrthoDB" id="9763018at2"/>
<feature type="transmembrane region" description="Helical" evidence="4">
    <location>
        <begin position="85"/>
        <end position="109"/>
    </location>
</feature>
<evidence type="ECO:0000256" key="4">
    <source>
        <dbReference type="SAM" id="Phobius"/>
    </source>
</evidence>
<feature type="domain" description="HAMP" evidence="6">
    <location>
        <begin position="106"/>
        <end position="158"/>
    </location>
</feature>
<proteinExistence type="inferred from homology"/>
<keyword evidence="1 3" id="KW-0807">Transducer</keyword>
<dbReference type="RefSeq" id="WP_015390432.1">
    <property type="nucleotide sequence ID" value="NC_020291.1"/>
</dbReference>
<evidence type="ECO:0000259" key="6">
    <source>
        <dbReference type="PROSITE" id="PS50885"/>
    </source>
</evidence>
<dbReference type="Gene3D" id="6.10.340.10">
    <property type="match status" value="1"/>
</dbReference>
<reference evidence="7 8" key="1">
    <citation type="submission" date="2013-02" db="EMBL/GenBank/DDBJ databases">
        <title>Genome sequence of Clostridium saccharoperbutylacetonicum N1-4(HMT).</title>
        <authorList>
            <person name="Poehlein A."/>
            <person name="Daniel R."/>
        </authorList>
    </citation>
    <scope>NUCLEOTIDE SEQUENCE [LARGE SCALE GENOMIC DNA]</scope>
    <source>
        <strain evidence="8">N1-4(HMT)</strain>
    </source>
</reference>
<dbReference type="PATRIC" id="fig|931276.5.peg.265"/>
<dbReference type="SUPFAM" id="SSF58104">
    <property type="entry name" value="Methyl-accepting chemotaxis protein (MCP) signaling domain"/>
    <property type="match status" value="2"/>
</dbReference>
<keyword evidence="4" id="KW-1133">Transmembrane helix</keyword>
<evidence type="ECO:0000259" key="5">
    <source>
        <dbReference type="PROSITE" id="PS50111"/>
    </source>
</evidence>